<dbReference type="EMBL" id="SMRP01000001">
    <property type="protein sequence ID" value="TDG26097.1"/>
    <property type="molecule type" value="Genomic_DNA"/>
</dbReference>
<name>A0A4R5MGB0_9BURK</name>
<gene>
    <name evidence="1" type="ORF">EYW47_01685</name>
</gene>
<keyword evidence="2" id="KW-1185">Reference proteome</keyword>
<organism evidence="1 2">
    <name type="scientific">Paraburkholderia silviterrae</name>
    <dbReference type="NCBI Taxonomy" id="2528715"/>
    <lineage>
        <taxon>Bacteria</taxon>
        <taxon>Pseudomonadati</taxon>
        <taxon>Pseudomonadota</taxon>
        <taxon>Betaproteobacteria</taxon>
        <taxon>Burkholderiales</taxon>
        <taxon>Burkholderiaceae</taxon>
        <taxon>Paraburkholderia</taxon>
    </lineage>
</organism>
<dbReference type="Proteomes" id="UP000295722">
    <property type="component" value="Unassembled WGS sequence"/>
</dbReference>
<proteinExistence type="predicted"/>
<evidence type="ECO:0000313" key="1">
    <source>
        <dbReference type="EMBL" id="TDG26097.1"/>
    </source>
</evidence>
<sequence>MEQRTETSLAAVAAIIREVRGFNRYSRRCARQQCVTCAQRAVRRLRKRSCGRRAQAPACAGSQPRCVL</sequence>
<accession>A0A4R5MGB0</accession>
<comment type="caution">
    <text evidence="1">The sequence shown here is derived from an EMBL/GenBank/DDBJ whole genome shotgun (WGS) entry which is preliminary data.</text>
</comment>
<evidence type="ECO:0000313" key="2">
    <source>
        <dbReference type="Proteomes" id="UP000295722"/>
    </source>
</evidence>
<dbReference type="AlphaFoldDB" id="A0A4R5MGB0"/>
<protein>
    <submittedName>
        <fullName evidence="1">Uncharacterized protein</fullName>
    </submittedName>
</protein>
<reference evidence="1 2" key="1">
    <citation type="submission" date="2019-03" db="EMBL/GenBank/DDBJ databases">
        <title>Paraburkholderia sp. 4M-K11, isolated from subtropical forest soil.</title>
        <authorList>
            <person name="Gao Z.-H."/>
            <person name="Qiu L.-H."/>
        </authorList>
    </citation>
    <scope>NUCLEOTIDE SEQUENCE [LARGE SCALE GENOMIC DNA]</scope>
    <source>
        <strain evidence="1 2">4M-K11</strain>
    </source>
</reference>